<dbReference type="AlphaFoldDB" id="A0AAV7CEE0"/>
<comment type="caution">
    <text evidence="1">The sequence shown here is derived from an EMBL/GenBank/DDBJ whole genome shotgun (WGS) entry which is preliminary data.</text>
</comment>
<name>A0AAV7CEE0_ENGPU</name>
<gene>
    <name evidence="1" type="ORF">GDO81_008278</name>
</gene>
<keyword evidence="2" id="KW-1185">Reference proteome</keyword>
<proteinExistence type="predicted"/>
<organism evidence="1 2">
    <name type="scientific">Engystomops pustulosus</name>
    <name type="common">Tungara frog</name>
    <name type="synonym">Physalaemus pustulosus</name>
    <dbReference type="NCBI Taxonomy" id="76066"/>
    <lineage>
        <taxon>Eukaryota</taxon>
        <taxon>Metazoa</taxon>
        <taxon>Chordata</taxon>
        <taxon>Craniata</taxon>
        <taxon>Vertebrata</taxon>
        <taxon>Euteleostomi</taxon>
        <taxon>Amphibia</taxon>
        <taxon>Batrachia</taxon>
        <taxon>Anura</taxon>
        <taxon>Neobatrachia</taxon>
        <taxon>Hyloidea</taxon>
        <taxon>Leptodactylidae</taxon>
        <taxon>Leiuperinae</taxon>
        <taxon>Engystomops</taxon>
    </lineage>
</organism>
<reference evidence="1" key="1">
    <citation type="thesis" date="2020" institute="ProQuest LLC" country="789 East Eisenhower Parkway, Ann Arbor, MI, USA">
        <title>Comparative Genomics and Chromosome Evolution.</title>
        <authorList>
            <person name="Mudd A.B."/>
        </authorList>
    </citation>
    <scope>NUCLEOTIDE SEQUENCE</scope>
    <source>
        <strain evidence="1">237g6f4</strain>
        <tissue evidence="1">Blood</tissue>
    </source>
</reference>
<dbReference type="Proteomes" id="UP000824782">
    <property type="component" value="Unassembled WGS sequence"/>
</dbReference>
<accession>A0AAV7CEE0</accession>
<protein>
    <submittedName>
        <fullName evidence="1">Uncharacterized protein</fullName>
    </submittedName>
</protein>
<evidence type="ECO:0000313" key="1">
    <source>
        <dbReference type="EMBL" id="KAG8583109.1"/>
    </source>
</evidence>
<dbReference type="EMBL" id="WNYA01000003">
    <property type="protein sequence ID" value="KAG8583109.1"/>
    <property type="molecule type" value="Genomic_DNA"/>
</dbReference>
<evidence type="ECO:0000313" key="2">
    <source>
        <dbReference type="Proteomes" id="UP000824782"/>
    </source>
</evidence>
<sequence>MERATYEKKEKYPSPLWAKLYICLGKGVYIKTACRIVGSSCSLRTVVRESLFRHSCTFGLGNSADTLGNPVNRNSLMYNRP</sequence>